<dbReference type="EMBL" id="FWZT01000026">
    <property type="protein sequence ID" value="SMF71167.1"/>
    <property type="molecule type" value="Genomic_DNA"/>
</dbReference>
<evidence type="ECO:0008006" key="3">
    <source>
        <dbReference type="Google" id="ProtNLM"/>
    </source>
</evidence>
<reference evidence="2" key="1">
    <citation type="submission" date="2017-04" db="EMBL/GenBank/DDBJ databases">
        <authorList>
            <person name="Varghese N."/>
            <person name="Submissions S."/>
        </authorList>
    </citation>
    <scope>NUCLEOTIDE SEQUENCE [LARGE SCALE GENOMIC DNA]</scope>
    <source>
        <strain evidence="2">RKEM611</strain>
    </source>
</reference>
<dbReference type="STRING" id="1513793.SAMN06296036_12643"/>
<dbReference type="RefSeq" id="WP_132324265.1">
    <property type="nucleotide sequence ID" value="NZ_FWZT01000026.1"/>
</dbReference>
<sequence length="376" mass="42801">MRRSVFVGLSLLLLTGFSPPKPYQTQELKGEMTAFYSSIANILPLYLNPFRFYEAKNRPVVEKHLKSLHDHSVQVKSLLAKSDEEHRVLSVSLEESAALALKSYQRGNRGQTSYFMGEILDTCLSCHTSRESEKDSPFNIARNVNMEALDPFGRAKLLTVSRQFDEAMKEYEDLILKRNLILSDIIHFDPFLNYLVIGVRVKPDLNRVLKTLEQANKRPVPTSVKADIKVWIKSIQDIKGNKSLKQGDLLAQAQRLMDAGKNLMEYPRDQSGSIYYLEASRRLKDFINLKGTKAKDKATAYFLMGKAEMVLGRPFLGLEARRYFATTIDLAPKSNIAQQAFRLYEESVMFGYTGSSGLHLPEDEAERLEALRKKAY</sequence>
<dbReference type="OrthoDB" id="5291826at2"/>
<evidence type="ECO:0000313" key="1">
    <source>
        <dbReference type="EMBL" id="SMF71167.1"/>
    </source>
</evidence>
<proteinExistence type="predicted"/>
<protein>
    <recommendedName>
        <fullName evidence="3">Cytochrome c domain-containing protein</fullName>
    </recommendedName>
</protein>
<keyword evidence="2" id="KW-1185">Reference proteome</keyword>
<dbReference type="AlphaFoldDB" id="A0A1Y6CJY1"/>
<gene>
    <name evidence="1" type="ORF">SAMN06296036_12643</name>
</gene>
<name>A0A1Y6CJY1_9BACT</name>
<dbReference type="Proteomes" id="UP000192907">
    <property type="component" value="Unassembled WGS sequence"/>
</dbReference>
<organism evidence="1 2">
    <name type="scientific">Pseudobacteriovorax antillogorgiicola</name>
    <dbReference type="NCBI Taxonomy" id="1513793"/>
    <lineage>
        <taxon>Bacteria</taxon>
        <taxon>Pseudomonadati</taxon>
        <taxon>Bdellovibrionota</taxon>
        <taxon>Oligoflexia</taxon>
        <taxon>Oligoflexales</taxon>
        <taxon>Pseudobacteriovoracaceae</taxon>
        <taxon>Pseudobacteriovorax</taxon>
    </lineage>
</organism>
<evidence type="ECO:0000313" key="2">
    <source>
        <dbReference type="Proteomes" id="UP000192907"/>
    </source>
</evidence>
<accession>A0A1Y6CJY1</accession>